<dbReference type="InterPro" id="IPR008356">
    <property type="entry name" value="Tyr_Pase_KIM-con"/>
</dbReference>
<evidence type="ECO:0000256" key="4">
    <source>
        <dbReference type="ARBA" id="ARBA00022912"/>
    </source>
</evidence>
<keyword evidence="10" id="KW-1185">Reference proteome</keyword>
<dbReference type="PRINTS" id="PR00700">
    <property type="entry name" value="PRTYPHPHTASE"/>
</dbReference>
<evidence type="ECO:0000256" key="6">
    <source>
        <dbReference type="PIRSR" id="PIRSR608356-51"/>
    </source>
</evidence>
<dbReference type="SUPFAM" id="SSF52799">
    <property type="entry name" value="(Phosphotyrosine protein) phosphatases II"/>
    <property type="match status" value="1"/>
</dbReference>
<evidence type="ECO:0000259" key="8">
    <source>
        <dbReference type="PROSITE" id="PS50056"/>
    </source>
</evidence>
<dbReference type="InterPro" id="IPR016130">
    <property type="entry name" value="Tyr_Pase_AS"/>
</dbReference>
<dbReference type="GO" id="GO:0005829">
    <property type="term" value="C:cytosol"/>
    <property type="evidence" value="ECO:0007669"/>
    <property type="project" value="TreeGrafter"/>
</dbReference>
<dbReference type="PANTHER" id="PTHR46198:SF2">
    <property type="entry name" value="RECEPTOR-TYPE TYROSINE-PROTEIN PHOSPHATASE R"/>
    <property type="match status" value="1"/>
</dbReference>
<feature type="binding site" evidence="6">
    <location>
        <begin position="107"/>
        <end position="113"/>
    </location>
    <ligand>
        <name>substrate</name>
    </ligand>
</feature>
<dbReference type="GeneTree" id="ENSGT00940000157212"/>
<dbReference type="GO" id="GO:0005886">
    <property type="term" value="C:plasma membrane"/>
    <property type="evidence" value="ECO:0007669"/>
    <property type="project" value="TreeGrafter"/>
</dbReference>
<dbReference type="Pfam" id="PF00102">
    <property type="entry name" value="Y_phosphatase"/>
    <property type="match status" value="1"/>
</dbReference>
<evidence type="ECO:0000313" key="9">
    <source>
        <dbReference type="Ensembl" id="ENSMAMP00000051914.1"/>
    </source>
</evidence>
<keyword evidence="3" id="KW-0378">Hydrolase</keyword>
<reference evidence="9" key="2">
    <citation type="submission" date="2025-09" db="UniProtKB">
        <authorList>
            <consortium name="Ensembl"/>
        </authorList>
    </citation>
    <scope>IDENTIFICATION</scope>
</reference>
<dbReference type="SMART" id="SM00404">
    <property type="entry name" value="PTPc_motif"/>
    <property type="match status" value="1"/>
</dbReference>
<dbReference type="PROSITE" id="PS00383">
    <property type="entry name" value="TYR_PHOSPHATASE_1"/>
    <property type="match status" value="1"/>
</dbReference>
<dbReference type="Proteomes" id="UP000261640">
    <property type="component" value="Unplaced"/>
</dbReference>
<reference evidence="9" key="1">
    <citation type="submission" date="2025-08" db="UniProtKB">
        <authorList>
            <consortium name="Ensembl"/>
        </authorList>
    </citation>
    <scope>IDENTIFICATION</scope>
</reference>
<sequence length="176" mass="19457">GKENLWLVGCRENIFTLCSSLSRCALSETRIMSEVAVQKKSFILRFGLDLCVFVQCGNQTRVLQHYWYTSWPDHKTPDSAMPLLQLMADVEADRRAAATTGPVIVHCSAGIGRTGCFIATTIGCRQLQVEGVVDVLSITCQLRADRGGMIQTGEQYEFVHHALSLYEARVSAETGQ</sequence>
<dbReference type="GO" id="GO:0019901">
    <property type="term" value="F:protein kinase binding"/>
    <property type="evidence" value="ECO:0007669"/>
    <property type="project" value="TreeGrafter"/>
</dbReference>
<dbReference type="PROSITE" id="PS50056">
    <property type="entry name" value="TYR_PHOSPHATASE_2"/>
    <property type="match status" value="1"/>
</dbReference>
<dbReference type="GO" id="GO:0004725">
    <property type="term" value="F:protein tyrosine phosphatase activity"/>
    <property type="evidence" value="ECO:0007669"/>
    <property type="project" value="UniProtKB-EC"/>
</dbReference>
<feature type="active site" description="Phosphocysteine intermediate" evidence="5">
    <location>
        <position position="107"/>
    </location>
</feature>
<dbReference type="GO" id="GO:0007165">
    <property type="term" value="P:signal transduction"/>
    <property type="evidence" value="ECO:0007669"/>
    <property type="project" value="TreeGrafter"/>
</dbReference>
<keyword evidence="4" id="KW-0904">Protein phosphatase</keyword>
<proteinExistence type="predicted"/>
<feature type="domain" description="Tyrosine specific protein phosphatases" evidence="8">
    <location>
        <begin position="84"/>
        <end position="157"/>
    </location>
</feature>
<dbReference type="SMART" id="SM00194">
    <property type="entry name" value="PTPc"/>
    <property type="match status" value="1"/>
</dbReference>
<dbReference type="InterPro" id="IPR000242">
    <property type="entry name" value="PTP_cat"/>
</dbReference>
<evidence type="ECO:0000256" key="1">
    <source>
        <dbReference type="ARBA" id="ARBA00013064"/>
    </source>
</evidence>
<protein>
    <recommendedName>
        <fullName evidence="1">protein-tyrosine-phosphatase</fullName>
        <ecNumber evidence="1">3.1.3.48</ecNumber>
    </recommendedName>
</protein>
<dbReference type="Ensembl" id="ENSMAMT00000066062.1">
    <property type="protein sequence ID" value="ENSMAMP00000051914.1"/>
    <property type="gene ID" value="ENSMAMG00000027020.1"/>
</dbReference>
<organism evidence="9 10">
    <name type="scientific">Mastacembelus armatus</name>
    <name type="common">zig-zag eel</name>
    <dbReference type="NCBI Taxonomy" id="205130"/>
    <lineage>
        <taxon>Eukaryota</taxon>
        <taxon>Metazoa</taxon>
        <taxon>Chordata</taxon>
        <taxon>Craniata</taxon>
        <taxon>Vertebrata</taxon>
        <taxon>Euteleostomi</taxon>
        <taxon>Actinopterygii</taxon>
        <taxon>Neopterygii</taxon>
        <taxon>Teleostei</taxon>
        <taxon>Neoteleostei</taxon>
        <taxon>Acanthomorphata</taxon>
        <taxon>Anabantaria</taxon>
        <taxon>Synbranchiformes</taxon>
        <taxon>Mastacembelidae</taxon>
        <taxon>Mastacembelus</taxon>
    </lineage>
</organism>
<dbReference type="PANTHER" id="PTHR46198">
    <property type="entry name" value="PROTEIN-TYROSINE-PHOSPHATASE"/>
    <property type="match status" value="1"/>
</dbReference>
<evidence type="ECO:0000313" key="10">
    <source>
        <dbReference type="Proteomes" id="UP000261640"/>
    </source>
</evidence>
<dbReference type="PROSITE" id="PS50055">
    <property type="entry name" value="TYR_PHOSPHATASE_PTP"/>
    <property type="match status" value="1"/>
</dbReference>
<dbReference type="InterPro" id="IPR029021">
    <property type="entry name" value="Prot-tyrosine_phosphatase-like"/>
</dbReference>
<dbReference type="InterPro" id="IPR000387">
    <property type="entry name" value="Tyr_Pase_dom"/>
</dbReference>
<name>A0A7N8XJK1_9TELE</name>
<dbReference type="Gene3D" id="3.90.190.10">
    <property type="entry name" value="Protein tyrosine phosphatase superfamily"/>
    <property type="match status" value="1"/>
</dbReference>
<dbReference type="AlphaFoldDB" id="A0A7N8XJK1"/>
<feature type="binding site" evidence="6">
    <location>
        <position position="73"/>
    </location>
    <ligand>
        <name>substrate</name>
    </ligand>
</feature>
<evidence type="ECO:0000256" key="2">
    <source>
        <dbReference type="ARBA" id="ARBA00022553"/>
    </source>
</evidence>
<accession>A0A7N8XJK1</accession>
<dbReference type="InterPro" id="IPR003595">
    <property type="entry name" value="Tyr_Pase_cat"/>
</dbReference>
<evidence type="ECO:0000256" key="5">
    <source>
        <dbReference type="PIRSR" id="PIRSR608356-50"/>
    </source>
</evidence>
<evidence type="ECO:0000256" key="3">
    <source>
        <dbReference type="ARBA" id="ARBA00022801"/>
    </source>
</evidence>
<dbReference type="GO" id="GO:0030054">
    <property type="term" value="C:cell junction"/>
    <property type="evidence" value="ECO:0007669"/>
    <property type="project" value="TreeGrafter"/>
</dbReference>
<dbReference type="PRINTS" id="PR01778">
    <property type="entry name" value="KIMPTPASE"/>
</dbReference>
<feature type="domain" description="Tyrosine-protein phosphatase" evidence="7">
    <location>
        <begin position="58"/>
        <end position="166"/>
    </location>
</feature>
<keyword evidence="2" id="KW-0597">Phosphoprotein</keyword>
<dbReference type="EC" id="3.1.3.48" evidence="1"/>
<evidence type="ECO:0000259" key="7">
    <source>
        <dbReference type="PROSITE" id="PS50055"/>
    </source>
</evidence>
<feature type="binding site" evidence="6">
    <location>
        <position position="151"/>
    </location>
    <ligand>
        <name>substrate</name>
    </ligand>
</feature>